<feature type="compositionally biased region" description="Low complexity" evidence="2">
    <location>
        <begin position="106"/>
        <end position="124"/>
    </location>
</feature>
<proteinExistence type="predicted"/>
<evidence type="ECO:0000256" key="1">
    <source>
        <dbReference type="SAM" id="Coils"/>
    </source>
</evidence>
<keyword evidence="4" id="KW-1185">Reference proteome</keyword>
<feature type="region of interest" description="Disordered" evidence="2">
    <location>
        <begin position="1"/>
        <end position="165"/>
    </location>
</feature>
<reference evidence="3 4" key="1">
    <citation type="submission" date="2019-06" db="EMBL/GenBank/DDBJ databases">
        <title>WGS assembly of Gossypium darwinii.</title>
        <authorList>
            <person name="Chen Z.J."/>
            <person name="Sreedasyam A."/>
            <person name="Ando A."/>
            <person name="Song Q."/>
            <person name="De L."/>
            <person name="Hulse-Kemp A."/>
            <person name="Ding M."/>
            <person name="Ye W."/>
            <person name="Kirkbride R."/>
            <person name="Jenkins J."/>
            <person name="Plott C."/>
            <person name="Lovell J."/>
            <person name="Lin Y.-M."/>
            <person name="Vaughn R."/>
            <person name="Liu B."/>
            <person name="Li W."/>
            <person name="Simpson S."/>
            <person name="Scheffler B."/>
            <person name="Saski C."/>
            <person name="Grover C."/>
            <person name="Hu G."/>
            <person name="Conover J."/>
            <person name="Carlson J."/>
            <person name="Shu S."/>
            <person name="Boston L."/>
            <person name="Williams M."/>
            <person name="Peterson D."/>
            <person name="Mcgee K."/>
            <person name="Jones D."/>
            <person name="Wendel J."/>
            <person name="Stelly D."/>
            <person name="Grimwood J."/>
            <person name="Schmutz J."/>
        </authorList>
    </citation>
    <scope>NUCLEOTIDE SEQUENCE [LARGE SCALE GENOMIC DNA]</scope>
    <source>
        <strain evidence="3">1808015.09</strain>
    </source>
</reference>
<name>A0A5D2AE62_GOSDA</name>
<feature type="region of interest" description="Disordered" evidence="2">
    <location>
        <begin position="382"/>
        <end position="405"/>
    </location>
</feature>
<dbReference type="PANTHER" id="PTHR33673">
    <property type="entry name" value="SUPPRESSOR SRP40-LIKE PROTEIN"/>
    <property type="match status" value="1"/>
</dbReference>
<feature type="compositionally biased region" description="Basic and acidic residues" evidence="2">
    <location>
        <begin position="68"/>
        <end position="80"/>
    </location>
</feature>
<evidence type="ECO:0000313" key="3">
    <source>
        <dbReference type="EMBL" id="TYG41652.1"/>
    </source>
</evidence>
<gene>
    <name evidence="3" type="ORF">ES288_D12G192600v1</name>
</gene>
<sequence length="578" mass="63415">MDSDSINRKSKNSSKRVKFKDENGNSKHSSEDSGSSNDSDALSEVLNSIEGTISNGNSGIIKGSGNKNDVEIHEGPKDESGSSNRSEVAQGEIDRSKGDFSTENISSPSSSSSSSLSSPSSGSSTDDKSQADTQESGISGLTSGKSSSILKQTQNGSAVSKSNSQVPIVAQESALTQSPPIQVMDRGVEEYDPYRIPSAVFSISKSSAPMDWSLASNDSLFSIKVGSTSFARDLIQNKETARGVEKPGEVKALIPFPAVAPTYTENFEFDIRKETVVSDDTAKDKTALTAEEPIVDKSMSIAPWNQPNISESGIGQCSFDFPVKNKSKKKKCAWPSCSCSGCSWAFCYCSNYSCALCYCWNCSLKRFFCCCSDSEDESNVSEEEKVRQKLQEKPNVSKKEKVQQKQQEKPLASALKSKSACSNCWNCSLKRFCCCWSDSEDESNVSEEEKVQEKLQEKLNVSKKEEVQQKQQEKPLASALKSKSACSSCWNCSLKRFCCCCSDSEDESNVSEEEKVRQKLQEKPNVSKKEEVQQKQQEKPLASALKSKSACSNCCSWFPSCRWRWCCSFNRCKGKCCC</sequence>
<evidence type="ECO:0000256" key="2">
    <source>
        <dbReference type="SAM" id="MobiDB-lite"/>
    </source>
</evidence>
<keyword evidence="1" id="KW-0175">Coiled coil</keyword>
<protein>
    <submittedName>
        <fullName evidence="3">Uncharacterized protein</fullName>
    </submittedName>
</protein>
<feature type="compositionally biased region" description="Low complexity" evidence="2">
    <location>
        <begin position="47"/>
        <end position="67"/>
    </location>
</feature>
<feature type="coiled-coil region" evidence="1">
    <location>
        <begin position="445"/>
        <end position="472"/>
    </location>
</feature>
<feature type="compositionally biased region" description="Polar residues" evidence="2">
    <location>
        <begin position="131"/>
        <end position="165"/>
    </location>
</feature>
<feature type="compositionally biased region" description="Basic residues" evidence="2">
    <location>
        <begin position="8"/>
        <end position="18"/>
    </location>
</feature>
<dbReference type="Proteomes" id="UP000323506">
    <property type="component" value="Chromosome D12"/>
</dbReference>
<dbReference type="PANTHER" id="PTHR33673:SF36">
    <property type="entry name" value="MYB-LIKE PROTEIN Q"/>
    <property type="match status" value="1"/>
</dbReference>
<evidence type="ECO:0000313" key="4">
    <source>
        <dbReference type="Proteomes" id="UP000323506"/>
    </source>
</evidence>
<accession>A0A5D2AE62</accession>
<feature type="compositionally biased region" description="Basic and acidic residues" evidence="2">
    <location>
        <begin position="19"/>
        <end position="31"/>
    </location>
</feature>
<dbReference type="AlphaFoldDB" id="A0A5D2AE62"/>
<dbReference type="EMBL" id="CM017712">
    <property type="protein sequence ID" value="TYG41652.1"/>
    <property type="molecule type" value="Genomic_DNA"/>
</dbReference>
<organism evidence="3 4">
    <name type="scientific">Gossypium darwinii</name>
    <name type="common">Darwin's cotton</name>
    <name type="synonym">Gossypium barbadense var. darwinii</name>
    <dbReference type="NCBI Taxonomy" id="34276"/>
    <lineage>
        <taxon>Eukaryota</taxon>
        <taxon>Viridiplantae</taxon>
        <taxon>Streptophyta</taxon>
        <taxon>Embryophyta</taxon>
        <taxon>Tracheophyta</taxon>
        <taxon>Spermatophyta</taxon>
        <taxon>Magnoliopsida</taxon>
        <taxon>eudicotyledons</taxon>
        <taxon>Gunneridae</taxon>
        <taxon>Pentapetalae</taxon>
        <taxon>rosids</taxon>
        <taxon>malvids</taxon>
        <taxon>Malvales</taxon>
        <taxon>Malvaceae</taxon>
        <taxon>Malvoideae</taxon>
        <taxon>Gossypium</taxon>
    </lineage>
</organism>